<feature type="modified residue" description="4-aspartylphosphate" evidence="1">
    <location>
        <position position="7"/>
    </location>
</feature>
<organism evidence="3 4">
    <name type="scientific">candidate division WOR-3 bacterium</name>
    <dbReference type="NCBI Taxonomy" id="2052148"/>
    <lineage>
        <taxon>Bacteria</taxon>
        <taxon>Bacteria division WOR-3</taxon>
    </lineage>
</organism>
<proteinExistence type="predicted"/>
<dbReference type="Gene3D" id="3.40.50.2300">
    <property type="match status" value="1"/>
</dbReference>
<feature type="domain" description="Response regulatory" evidence="2">
    <location>
        <begin position="1"/>
        <end position="72"/>
    </location>
</feature>
<dbReference type="AlphaFoldDB" id="A0A937XGL3"/>
<dbReference type="InterPro" id="IPR011006">
    <property type="entry name" value="CheY-like_superfamily"/>
</dbReference>
<gene>
    <name evidence="3" type="ORF">FJY68_09460</name>
</gene>
<sequence>MSLVLLDYQLPDIDGLTVLEEVKKRKPALPVVMISGFGTNAGLWVAVDRTNRVVVTKGHLLRNVIDAAKKSGHSDIGYVHVPA</sequence>
<dbReference type="GO" id="GO:0000160">
    <property type="term" value="P:phosphorelay signal transduction system"/>
    <property type="evidence" value="ECO:0007669"/>
    <property type="project" value="InterPro"/>
</dbReference>
<evidence type="ECO:0000256" key="1">
    <source>
        <dbReference type="PROSITE-ProRule" id="PRU00169"/>
    </source>
</evidence>
<dbReference type="Pfam" id="PF00072">
    <property type="entry name" value="Response_reg"/>
    <property type="match status" value="1"/>
</dbReference>
<evidence type="ECO:0000259" key="2">
    <source>
        <dbReference type="PROSITE" id="PS50110"/>
    </source>
</evidence>
<evidence type="ECO:0000313" key="3">
    <source>
        <dbReference type="EMBL" id="MBM3332059.1"/>
    </source>
</evidence>
<keyword evidence="1" id="KW-0597">Phosphoprotein</keyword>
<dbReference type="EMBL" id="VGIR01000057">
    <property type="protein sequence ID" value="MBM3332059.1"/>
    <property type="molecule type" value="Genomic_DNA"/>
</dbReference>
<accession>A0A937XGL3</accession>
<dbReference type="SUPFAM" id="SSF52172">
    <property type="entry name" value="CheY-like"/>
    <property type="match status" value="1"/>
</dbReference>
<dbReference type="InterPro" id="IPR001789">
    <property type="entry name" value="Sig_transdc_resp-reg_receiver"/>
</dbReference>
<protein>
    <submittedName>
        <fullName evidence="3">Response regulator</fullName>
    </submittedName>
</protein>
<reference evidence="3" key="1">
    <citation type="submission" date="2019-03" db="EMBL/GenBank/DDBJ databases">
        <title>Lake Tanganyika Metagenome-Assembled Genomes (MAGs).</title>
        <authorList>
            <person name="Tran P."/>
        </authorList>
    </citation>
    <scope>NUCLEOTIDE SEQUENCE</scope>
    <source>
        <strain evidence="3">K_DeepCast_150m_m2_040</strain>
    </source>
</reference>
<evidence type="ECO:0000313" key="4">
    <source>
        <dbReference type="Proteomes" id="UP000779900"/>
    </source>
</evidence>
<comment type="caution">
    <text evidence="3">The sequence shown here is derived from an EMBL/GenBank/DDBJ whole genome shotgun (WGS) entry which is preliminary data.</text>
</comment>
<dbReference type="PROSITE" id="PS50110">
    <property type="entry name" value="RESPONSE_REGULATORY"/>
    <property type="match status" value="1"/>
</dbReference>
<dbReference type="Proteomes" id="UP000779900">
    <property type="component" value="Unassembled WGS sequence"/>
</dbReference>
<name>A0A937XGL3_UNCW3</name>